<dbReference type="Proteomes" id="UP000186559">
    <property type="component" value="Chromosome"/>
</dbReference>
<dbReference type="InterPro" id="IPR011990">
    <property type="entry name" value="TPR-like_helical_dom_sf"/>
</dbReference>
<name>A0A1U7DC30_9RHOB</name>
<proteinExistence type="predicted"/>
<evidence type="ECO:0000313" key="3">
    <source>
        <dbReference type="Proteomes" id="UP000186559"/>
    </source>
</evidence>
<evidence type="ECO:0000256" key="1">
    <source>
        <dbReference type="SAM" id="Coils"/>
    </source>
</evidence>
<dbReference type="GO" id="GO:0006355">
    <property type="term" value="P:regulation of DNA-templated transcription"/>
    <property type="evidence" value="ECO:0007669"/>
    <property type="project" value="InterPro"/>
</dbReference>
<reference evidence="2 3" key="1">
    <citation type="submission" date="2016-03" db="EMBL/GenBank/DDBJ databases">
        <title>Deep-sea bacteria in the southern Pacific.</title>
        <authorList>
            <person name="Tang K."/>
        </authorList>
    </citation>
    <scope>NUCLEOTIDE SEQUENCE [LARGE SCALE GENOMIC DNA]</scope>
    <source>
        <strain evidence="2 3">JLT2016</strain>
    </source>
</reference>
<keyword evidence="3" id="KW-1185">Reference proteome</keyword>
<dbReference type="EMBL" id="CP014796">
    <property type="protein sequence ID" value="APX25662.1"/>
    <property type="molecule type" value="Genomic_DNA"/>
</dbReference>
<dbReference type="SUPFAM" id="SSF46894">
    <property type="entry name" value="C-terminal effector domain of the bipartite response regulators"/>
    <property type="match status" value="1"/>
</dbReference>
<feature type="coiled-coil region" evidence="1">
    <location>
        <begin position="331"/>
        <end position="358"/>
    </location>
</feature>
<dbReference type="SUPFAM" id="SSF48452">
    <property type="entry name" value="TPR-like"/>
    <property type="match status" value="1"/>
</dbReference>
<protein>
    <submittedName>
        <fullName evidence="2">DNA-binding transcriptional activator of the SARP family</fullName>
    </submittedName>
</protein>
<sequence length="535" mass="58840">MSETALPIRISVLGPLHAEGGNGSVLTPKGAKNQALLALLALAPEMTRPRRWLEDKLWSQFGPEQASANLRQALSKLRGALGPFADILQADRASVALDRARVRVDLIEDGPPLDARVELLEGLDARDPEFEEWLRMERADLQARIARAAPREAKGILISCSTASHGATTDESDLMAEILANQIGENIGEQIRAWRQANDPDFPAELPPADLSVTCDILASEGGHTVFVKGIHLPSGRILYSKLQKVRHLEDVLTSEQQVAKLVFEAADCIIGKLPQVLDSARPESRATALSRLSMYRMFSFERDALREAYTLLRQAHELDGNGIYLAWSSMVRMIQLMELLEDDRDALREEAIALNYRAIEDSEDNPLVHALISKVRGTAQRDAYGAFDLAETAVDRNPASAFAWKSLAEAHMMKGDLAAAFDASARGRAIARNSPFRQWWDMGHCIIAIACNRAQEAIEAGEAAARSAPLSRPAHRHLLALYALDGQLDKAQATAVKLAKIEPGFTLDQIVNDESYPVRTLRRNGLLEPIRALL</sequence>
<dbReference type="InterPro" id="IPR051677">
    <property type="entry name" value="AfsR-DnrI-RedD_regulator"/>
</dbReference>
<dbReference type="InterPro" id="IPR036388">
    <property type="entry name" value="WH-like_DNA-bd_sf"/>
</dbReference>
<keyword evidence="2" id="KW-0238">DNA-binding</keyword>
<dbReference type="Gene3D" id="1.25.40.10">
    <property type="entry name" value="Tetratricopeptide repeat domain"/>
    <property type="match status" value="1"/>
</dbReference>
<dbReference type="GO" id="GO:0003677">
    <property type="term" value="F:DNA binding"/>
    <property type="evidence" value="ECO:0007669"/>
    <property type="project" value="UniProtKB-KW"/>
</dbReference>
<dbReference type="AlphaFoldDB" id="A0A1U7DC30"/>
<dbReference type="STRING" id="1229727.Ga0080559_TMP4866"/>
<evidence type="ECO:0000313" key="2">
    <source>
        <dbReference type="EMBL" id="APX25662.1"/>
    </source>
</evidence>
<organism evidence="2 3">
    <name type="scientific">Salipiger profundus</name>
    <dbReference type="NCBI Taxonomy" id="1229727"/>
    <lineage>
        <taxon>Bacteria</taxon>
        <taxon>Pseudomonadati</taxon>
        <taxon>Pseudomonadota</taxon>
        <taxon>Alphaproteobacteria</taxon>
        <taxon>Rhodobacterales</taxon>
        <taxon>Roseobacteraceae</taxon>
        <taxon>Salipiger</taxon>
    </lineage>
</organism>
<gene>
    <name evidence="2" type="ORF">Ga0080559_TMP4866</name>
</gene>
<dbReference type="KEGG" id="tpro:Ga0080559_TMP4866"/>
<dbReference type="OrthoDB" id="9807521at2"/>
<dbReference type="InterPro" id="IPR016032">
    <property type="entry name" value="Sig_transdc_resp-reg_C-effctor"/>
</dbReference>
<keyword evidence="1" id="KW-0175">Coiled coil</keyword>
<dbReference type="RefSeq" id="WP_076625150.1">
    <property type="nucleotide sequence ID" value="NZ_BMEW01000002.1"/>
</dbReference>
<dbReference type="PANTHER" id="PTHR35807">
    <property type="entry name" value="TRANSCRIPTIONAL REGULATOR REDD-RELATED"/>
    <property type="match status" value="1"/>
</dbReference>
<dbReference type="Gene3D" id="1.10.10.10">
    <property type="entry name" value="Winged helix-like DNA-binding domain superfamily/Winged helix DNA-binding domain"/>
    <property type="match status" value="1"/>
</dbReference>
<accession>A0A1U7DC30</accession>